<keyword evidence="7" id="KW-0653">Protein transport</keyword>
<evidence type="ECO:0000313" key="11">
    <source>
        <dbReference type="Proteomes" id="UP001526426"/>
    </source>
</evidence>
<evidence type="ECO:0000313" key="10">
    <source>
        <dbReference type="EMBL" id="MCW6036696.1"/>
    </source>
</evidence>
<dbReference type="Gene3D" id="3.30.420.270">
    <property type="match status" value="1"/>
</dbReference>
<keyword evidence="6 9" id="KW-0472">Membrane</keyword>
<evidence type="ECO:0000256" key="8">
    <source>
        <dbReference type="SAM" id="MobiDB-lite"/>
    </source>
</evidence>
<evidence type="ECO:0000256" key="3">
    <source>
        <dbReference type="ARBA" id="ARBA00022475"/>
    </source>
</evidence>
<feature type="compositionally biased region" description="Pro residues" evidence="8">
    <location>
        <begin position="169"/>
        <end position="183"/>
    </location>
</feature>
<gene>
    <name evidence="10" type="ORF">K4A83_10540</name>
</gene>
<comment type="caution">
    <text evidence="10">The sequence shown here is derived from an EMBL/GenBank/DDBJ whole genome shotgun (WGS) entry which is preliminary data.</text>
</comment>
<sequence>MTSIHPKGKPPKSRPLASTVQPLKLWVDSHPTQEVRIEIIPLIDVIFCILTFFILAAVGFSRQQAISLDLPRAATGAAQMREMLIVSVDDFGQVYVEQQPVLNKNQLSQTVENYFLTRPDGLMVLYASKNSRYDDVIQVLDILRSAGGDRVALATLPEGSASPDVAPMPSVPETPSSPIPTIPTPDLNSPTSPDLPASPDLPGGGEVEQN</sequence>
<organism evidence="10 11">
    <name type="scientific">Spirulina subsalsa FACHB-351</name>
    <dbReference type="NCBI Taxonomy" id="234711"/>
    <lineage>
        <taxon>Bacteria</taxon>
        <taxon>Bacillati</taxon>
        <taxon>Cyanobacteriota</taxon>
        <taxon>Cyanophyceae</taxon>
        <taxon>Spirulinales</taxon>
        <taxon>Spirulinaceae</taxon>
        <taxon>Spirulina</taxon>
    </lineage>
</organism>
<name>A0ABT3L5B7_9CYAN</name>
<accession>A0ABT3L5B7</accession>
<dbReference type="EMBL" id="JAIHOM010000043">
    <property type="protein sequence ID" value="MCW6036696.1"/>
    <property type="molecule type" value="Genomic_DNA"/>
</dbReference>
<keyword evidence="7" id="KW-0813">Transport</keyword>
<comment type="subcellular location">
    <subcellularLocation>
        <location evidence="1">Cell membrane</location>
        <topology evidence="1">Single-pass membrane protein</topology>
    </subcellularLocation>
    <subcellularLocation>
        <location evidence="7">Cell membrane</location>
        <topology evidence="7">Single-pass type II membrane protein</topology>
    </subcellularLocation>
</comment>
<dbReference type="InterPro" id="IPR003400">
    <property type="entry name" value="ExbD"/>
</dbReference>
<evidence type="ECO:0000256" key="5">
    <source>
        <dbReference type="ARBA" id="ARBA00022989"/>
    </source>
</evidence>
<keyword evidence="3" id="KW-1003">Cell membrane</keyword>
<keyword evidence="5 9" id="KW-1133">Transmembrane helix</keyword>
<reference evidence="10 11" key="1">
    <citation type="submission" date="2021-08" db="EMBL/GenBank/DDBJ databases">
        <title>Draft genome sequence of Spirulina subsalsa with high tolerance to salinity and hype-accumulation of phycocyanin.</title>
        <authorList>
            <person name="Pei H."/>
            <person name="Jiang L."/>
        </authorList>
    </citation>
    <scope>NUCLEOTIDE SEQUENCE [LARGE SCALE GENOMIC DNA]</scope>
    <source>
        <strain evidence="10 11">FACHB-351</strain>
    </source>
</reference>
<keyword evidence="4 7" id="KW-0812">Transmembrane</keyword>
<evidence type="ECO:0000256" key="4">
    <source>
        <dbReference type="ARBA" id="ARBA00022692"/>
    </source>
</evidence>
<dbReference type="Proteomes" id="UP001526426">
    <property type="component" value="Unassembled WGS sequence"/>
</dbReference>
<evidence type="ECO:0000256" key="2">
    <source>
        <dbReference type="ARBA" id="ARBA00005811"/>
    </source>
</evidence>
<evidence type="ECO:0000256" key="1">
    <source>
        <dbReference type="ARBA" id="ARBA00004162"/>
    </source>
</evidence>
<dbReference type="Pfam" id="PF02472">
    <property type="entry name" value="ExbD"/>
    <property type="match status" value="1"/>
</dbReference>
<evidence type="ECO:0000256" key="6">
    <source>
        <dbReference type="ARBA" id="ARBA00023136"/>
    </source>
</evidence>
<protein>
    <submittedName>
        <fullName evidence="10">Biopolymer transporter ExbD</fullName>
    </submittedName>
</protein>
<dbReference type="RefSeq" id="WP_265264496.1">
    <property type="nucleotide sequence ID" value="NZ_JAIHOM010000043.1"/>
</dbReference>
<feature type="transmembrane region" description="Helical" evidence="9">
    <location>
        <begin position="39"/>
        <end position="60"/>
    </location>
</feature>
<keyword evidence="11" id="KW-1185">Reference proteome</keyword>
<proteinExistence type="inferred from homology"/>
<feature type="region of interest" description="Disordered" evidence="8">
    <location>
        <begin position="156"/>
        <end position="210"/>
    </location>
</feature>
<evidence type="ECO:0000256" key="9">
    <source>
        <dbReference type="SAM" id="Phobius"/>
    </source>
</evidence>
<dbReference type="PANTHER" id="PTHR30558:SF3">
    <property type="entry name" value="BIOPOLYMER TRANSPORT PROTEIN EXBD-RELATED"/>
    <property type="match status" value="1"/>
</dbReference>
<evidence type="ECO:0000256" key="7">
    <source>
        <dbReference type="RuleBase" id="RU003879"/>
    </source>
</evidence>
<dbReference type="PANTHER" id="PTHR30558">
    <property type="entry name" value="EXBD MEMBRANE COMPONENT OF PMF-DRIVEN MACROMOLECULE IMPORT SYSTEM"/>
    <property type="match status" value="1"/>
</dbReference>
<comment type="similarity">
    <text evidence="2 7">Belongs to the ExbD/TolR family.</text>
</comment>